<evidence type="ECO:0000256" key="1">
    <source>
        <dbReference type="ARBA" id="ARBA00004651"/>
    </source>
</evidence>
<dbReference type="AlphaFoldDB" id="A0A369M6V5"/>
<evidence type="ECO:0000256" key="2">
    <source>
        <dbReference type="ARBA" id="ARBA00022475"/>
    </source>
</evidence>
<comment type="subcellular location">
    <subcellularLocation>
        <location evidence="1">Cell membrane</location>
        <topology evidence="1">Multi-pass membrane protein</topology>
    </subcellularLocation>
</comment>
<evidence type="ECO:0000313" key="9">
    <source>
        <dbReference type="Proteomes" id="UP000254000"/>
    </source>
</evidence>
<dbReference type="InterPro" id="IPR050189">
    <property type="entry name" value="MFS_Efflux_Transporters"/>
</dbReference>
<dbReference type="Proteomes" id="UP000254000">
    <property type="component" value="Unassembled WGS sequence"/>
</dbReference>
<keyword evidence="9" id="KW-1185">Reference proteome</keyword>
<dbReference type="EMBL" id="PPTS01000001">
    <property type="protein sequence ID" value="RDB67134.1"/>
    <property type="molecule type" value="Genomic_DNA"/>
</dbReference>
<keyword evidence="5 6" id="KW-0472">Membrane</keyword>
<keyword evidence="2" id="KW-1003">Cell membrane</keyword>
<dbReference type="GeneID" id="78358378"/>
<dbReference type="PANTHER" id="PTHR43124:SF3">
    <property type="entry name" value="CHLORAMPHENICOL EFFLUX PUMP RV0191"/>
    <property type="match status" value="1"/>
</dbReference>
<keyword evidence="3 6" id="KW-0812">Transmembrane</keyword>
<dbReference type="Gene3D" id="1.20.1250.20">
    <property type="entry name" value="MFS general substrate transporter like domains"/>
    <property type="match status" value="2"/>
</dbReference>
<feature type="transmembrane region" description="Helical" evidence="6">
    <location>
        <begin position="269"/>
        <end position="291"/>
    </location>
</feature>
<dbReference type="InterPro" id="IPR011701">
    <property type="entry name" value="MFS"/>
</dbReference>
<proteinExistence type="predicted"/>
<feature type="transmembrane region" description="Helical" evidence="6">
    <location>
        <begin position="58"/>
        <end position="81"/>
    </location>
</feature>
<dbReference type="PROSITE" id="PS50850">
    <property type="entry name" value="MFS"/>
    <property type="match status" value="1"/>
</dbReference>
<reference evidence="8 9" key="1">
    <citation type="journal article" date="2018" name="Elife">
        <title>Discovery and characterization of a prevalent human gut bacterial enzyme sufficient for the inactivation of a family of plant toxins.</title>
        <authorList>
            <person name="Koppel N."/>
            <person name="Bisanz J.E."/>
            <person name="Pandelia M.E."/>
            <person name="Turnbaugh P.J."/>
            <person name="Balskus E.P."/>
        </authorList>
    </citation>
    <scope>NUCLEOTIDE SEQUENCE [LARGE SCALE GENOMIC DNA]</scope>
    <source>
        <strain evidence="8 9">3C</strain>
    </source>
</reference>
<feature type="transmembrane region" description="Helical" evidence="6">
    <location>
        <begin position="121"/>
        <end position="139"/>
    </location>
</feature>
<evidence type="ECO:0000256" key="5">
    <source>
        <dbReference type="ARBA" id="ARBA00023136"/>
    </source>
</evidence>
<dbReference type="PANTHER" id="PTHR43124">
    <property type="entry name" value="PURINE EFFLUX PUMP PBUE"/>
    <property type="match status" value="1"/>
</dbReference>
<feature type="transmembrane region" description="Helical" evidence="6">
    <location>
        <begin position="393"/>
        <end position="414"/>
    </location>
</feature>
<dbReference type="InterPro" id="IPR020846">
    <property type="entry name" value="MFS_dom"/>
</dbReference>
<feature type="transmembrane region" description="Helical" evidence="6">
    <location>
        <begin position="236"/>
        <end position="257"/>
    </location>
</feature>
<name>A0A369M6V5_9ACTN</name>
<accession>A0A369M6V5</accession>
<evidence type="ECO:0000313" key="8">
    <source>
        <dbReference type="EMBL" id="RDB67134.1"/>
    </source>
</evidence>
<feature type="domain" description="Major facilitator superfamily (MFS) profile" evidence="7">
    <location>
        <begin position="23"/>
        <end position="418"/>
    </location>
</feature>
<evidence type="ECO:0000256" key="6">
    <source>
        <dbReference type="SAM" id="Phobius"/>
    </source>
</evidence>
<dbReference type="InterPro" id="IPR036259">
    <property type="entry name" value="MFS_trans_sf"/>
</dbReference>
<feature type="transmembrane region" description="Helical" evidence="6">
    <location>
        <begin position="178"/>
        <end position="198"/>
    </location>
</feature>
<organism evidence="8 9">
    <name type="scientific">Gordonibacter pamelaeae</name>
    <dbReference type="NCBI Taxonomy" id="471189"/>
    <lineage>
        <taxon>Bacteria</taxon>
        <taxon>Bacillati</taxon>
        <taxon>Actinomycetota</taxon>
        <taxon>Coriobacteriia</taxon>
        <taxon>Eggerthellales</taxon>
        <taxon>Eggerthellaceae</taxon>
        <taxon>Gordonibacter</taxon>
    </lineage>
</organism>
<dbReference type="Pfam" id="PF07690">
    <property type="entry name" value="MFS_1"/>
    <property type="match status" value="1"/>
</dbReference>
<dbReference type="RefSeq" id="WP_114568168.1">
    <property type="nucleotide sequence ID" value="NZ_CABMMS010000001.1"/>
</dbReference>
<dbReference type="GO" id="GO:0005886">
    <property type="term" value="C:plasma membrane"/>
    <property type="evidence" value="ECO:0007669"/>
    <property type="project" value="UniProtKB-SubCell"/>
</dbReference>
<gene>
    <name evidence="8" type="ORF">C1877_01445</name>
</gene>
<feature type="transmembrane region" description="Helical" evidence="6">
    <location>
        <begin position="303"/>
        <end position="321"/>
    </location>
</feature>
<feature type="transmembrane region" description="Helical" evidence="6">
    <location>
        <begin position="327"/>
        <end position="347"/>
    </location>
</feature>
<comment type="caution">
    <text evidence="8">The sequence shown here is derived from an EMBL/GenBank/DDBJ whole genome shotgun (WGS) entry which is preliminary data.</text>
</comment>
<evidence type="ECO:0000256" key="3">
    <source>
        <dbReference type="ARBA" id="ARBA00022692"/>
    </source>
</evidence>
<dbReference type="SUPFAM" id="SSF103473">
    <property type="entry name" value="MFS general substrate transporter"/>
    <property type="match status" value="1"/>
</dbReference>
<dbReference type="CDD" id="cd06174">
    <property type="entry name" value="MFS"/>
    <property type="match status" value="1"/>
</dbReference>
<feature type="transmembrane region" description="Helical" evidence="6">
    <location>
        <begin position="146"/>
        <end position="166"/>
    </location>
</feature>
<feature type="transmembrane region" description="Helical" evidence="6">
    <location>
        <begin position="88"/>
        <end position="115"/>
    </location>
</feature>
<feature type="transmembrane region" description="Helical" evidence="6">
    <location>
        <begin position="359"/>
        <end position="381"/>
    </location>
</feature>
<protein>
    <recommendedName>
        <fullName evidence="7">Major facilitator superfamily (MFS) profile domain-containing protein</fullName>
    </recommendedName>
</protein>
<sequence>MGAALKAKSVYKGRSPAIYCWFVTLIVWLTGVAMPLNMLKVSILSPVLMQSFSIGTDAMSWVMAMFYIIAAILAVPGAVIVGKIGYRYTFVLSLLFAVIGGFIGTIATDLTVFILSRVVEGVGFGLVSTAAVPAISGWFSPEKRGVPLGIWAMNVTMAFLVGPSLFSRMFEATGDYHFIWGVCLAFNAILLLVVLIFYRDAPFSFDSDGERGRSAGEASASSHFANLKRVVKNPAVWILGLVFLCEEIPFLGMSNFLTTYATQETDISMTAMSAIISVMAVAGCCVNPLAGKLSDVLGTKKKLMVLSCIGGTAYAWMVFQTTTVEGFVPVIALNAIAGGVIPVMIWSSIPKVVKRPEDIASATAIVLFFQQLAALFGSRILGMVVEHFGSFSIAGQYVMAPIFALGLVVVFAGWKKLP</sequence>
<keyword evidence="4 6" id="KW-1133">Transmembrane helix</keyword>
<dbReference type="OrthoDB" id="9771451at2"/>
<evidence type="ECO:0000259" key="7">
    <source>
        <dbReference type="PROSITE" id="PS50850"/>
    </source>
</evidence>
<dbReference type="GO" id="GO:0022857">
    <property type="term" value="F:transmembrane transporter activity"/>
    <property type="evidence" value="ECO:0007669"/>
    <property type="project" value="InterPro"/>
</dbReference>
<evidence type="ECO:0000256" key="4">
    <source>
        <dbReference type="ARBA" id="ARBA00022989"/>
    </source>
</evidence>
<feature type="transmembrane region" description="Helical" evidence="6">
    <location>
        <begin position="18"/>
        <end position="38"/>
    </location>
</feature>